<feature type="region of interest" description="Disordered" evidence="1">
    <location>
        <begin position="31"/>
        <end position="64"/>
    </location>
</feature>
<dbReference type="EMBL" id="NIDF01000059">
    <property type="protein sequence ID" value="TYJ54520.1"/>
    <property type="molecule type" value="Genomic_DNA"/>
</dbReference>
<dbReference type="Proteomes" id="UP000322245">
    <property type="component" value="Unassembled WGS sequence"/>
</dbReference>
<feature type="compositionally biased region" description="Basic residues" evidence="1">
    <location>
        <begin position="41"/>
        <end position="56"/>
    </location>
</feature>
<sequence length="167" mass="19224">MPLPALLFNRPGHTWPGFTFFCPIPRSRPTLSDEEAAEAKRARKARRDLKASRTRRRNPETGLEEFLPRRVPWARPGDMAEKCKTRPCLPRLVEVKSRGREMEPWSEGKSSFKKMTPWNDEATRLVMGEISLDDVTEIMTKLSVQPICKNVVGWGGCETRLGFFDEY</sequence>
<dbReference type="AlphaFoldDB" id="A0A5D3AWP4"/>
<proteinExistence type="predicted"/>
<evidence type="ECO:0000256" key="1">
    <source>
        <dbReference type="SAM" id="MobiDB-lite"/>
    </source>
</evidence>
<name>A0A5D3AWP4_9TREE</name>
<protein>
    <submittedName>
        <fullName evidence="2">Uncharacterized protein</fullName>
    </submittedName>
</protein>
<reference evidence="2 3" key="1">
    <citation type="submission" date="2017-05" db="EMBL/GenBank/DDBJ databases">
        <title>The Genome Sequence of Tsuchiyaea wingfieldii DSM 27421.</title>
        <authorList>
            <person name="Cuomo C."/>
            <person name="Passer A."/>
            <person name="Billmyre B."/>
            <person name="Heitman J."/>
        </authorList>
    </citation>
    <scope>NUCLEOTIDE SEQUENCE [LARGE SCALE GENOMIC DNA]</scope>
    <source>
        <strain evidence="2 3">DSM 27421</strain>
    </source>
</reference>
<keyword evidence="3" id="KW-1185">Reference proteome</keyword>
<evidence type="ECO:0000313" key="2">
    <source>
        <dbReference type="EMBL" id="TYJ54520.1"/>
    </source>
</evidence>
<comment type="caution">
    <text evidence="2">The sequence shown here is derived from an EMBL/GenBank/DDBJ whole genome shotgun (WGS) entry which is preliminary data.</text>
</comment>
<accession>A0A5D3AWP4</accession>
<gene>
    <name evidence="2" type="ORF">B9479_004844</name>
</gene>
<evidence type="ECO:0000313" key="3">
    <source>
        <dbReference type="Proteomes" id="UP000322245"/>
    </source>
</evidence>
<organism evidence="2 3">
    <name type="scientific">Cryptococcus floricola</name>
    <dbReference type="NCBI Taxonomy" id="2591691"/>
    <lineage>
        <taxon>Eukaryota</taxon>
        <taxon>Fungi</taxon>
        <taxon>Dikarya</taxon>
        <taxon>Basidiomycota</taxon>
        <taxon>Agaricomycotina</taxon>
        <taxon>Tremellomycetes</taxon>
        <taxon>Tremellales</taxon>
        <taxon>Cryptococcaceae</taxon>
        <taxon>Cryptococcus</taxon>
    </lineage>
</organism>